<protein>
    <submittedName>
        <fullName evidence="2">Uncharacterized protein</fullName>
    </submittedName>
</protein>
<evidence type="ECO:0000256" key="1">
    <source>
        <dbReference type="SAM" id="MobiDB-lite"/>
    </source>
</evidence>
<evidence type="ECO:0000313" key="2">
    <source>
        <dbReference type="EMBL" id="KAK7438761.1"/>
    </source>
</evidence>
<accession>A0ABR1ITT3</accession>
<name>A0ABR1ITT3_9AGAR</name>
<evidence type="ECO:0000313" key="3">
    <source>
        <dbReference type="Proteomes" id="UP001498398"/>
    </source>
</evidence>
<proteinExistence type="predicted"/>
<gene>
    <name evidence="2" type="ORF">VKT23_017892</name>
</gene>
<sequence>MNHFVCIGHSNNTVTSPPMSPGISDSLKWRPGGIPGSAPPFPMNFACDTEDEAQQIWTLMQPWVLAHYNLTAVAQITALKADANMQWLGQLLDRVPDRKFWAVRLGQQVGVYFNGCEAMDTMDAAREAQFRHAFAFRHFLDAVGAMISVKPHELHPVYNYNPGKHPMDADRIRSTARSHTNTLSFDPPSSESTTAGLSHLNTTGLINPQSAAAAAVAAMLRDQSPSPPKSQDVLNIITVSPIIEAVVPGTPTRSGGASSSQGTPVRRSVPSPAGARTPGRHIRRELNYITCHYF</sequence>
<dbReference type="Proteomes" id="UP001498398">
    <property type="component" value="Unassembled WGS sequence"/>
</dbReference>
<feature type="compositionally biased region" description="Polar residues" evidence="1">
    <location>
        <begin position="251"/>
        <end position="263"/>
    </location>
</feature>
<feature type="region of interest" description="Disordered" evidence="1">
    <location>
        <begin position="248"/>
        <end position="278"/>
    </location>
</feature>
<reference evidence="2 3" key="1">
    <citation type="submission" date="2024-01" db="EMBL/GenBank/DDBJ databases">
        <title>A draft genome for the cacao thread blight pathogen Marasmiellus scandens.</title>
        <authorList>
            <person name="Baruah I.K."/>
            <person name="Leung J."/>
            <person name="Bukari Y."/>
            <person name="Amoako-Attah I."/>
            <person name="Meinhardt L.W."/>
            <person name="Bailey B.A."/>
            <person name="Cohen S.P."/>
        </authorList>
    </citation>
    <scope>NUCLEOTIDE SEQUENCE [LARGE SCALE GENOMIC DNA]</scope>
    <source>
        <strain evidence="2 3">GH-19</strain>
    </source>
</reference>
<keyword evidence="3" id="KW-1185">Reference proteome</keyword>
<feature type="region of interest" description="Disordered" evidence="1">
    <location>
        <begin position="178"/>
        <end position="202"/>
    </location>
</feature>
<organism evidence="2 3">
    <name type="scientific">Marasmiellus scandens</name>
    <dbReference type="NCBI Taxonomy" id="2682957"/>
    <lineage>
        <taxon>Eukaryota</taxon>
        <taxon>Fungi</taxon>
        <taxon>Dikarya</taxon>
        <taxon>Basidiomycota</taxon>
        <taxon>Agaricomycotina</taxon>
        <taxon>Agaricomycetes</taxon>
        <taxon>Agaricomycetidae</taxon>
        <taxon>Agaricales</taxon>
        <taxon>Marasmiineae</taxon>
        <taxon>Omphalotaceae</taxon>
        <taxon>Marasmiellus</taxon>
    </lineage>
</organism>
<comment type="caution">
    <text evidence="2">The sequence shown here is derived from an EMBL/GenBank/DDBJ whole genome shotgun (WGS) entry which is preliminary data.</text>
</comment>
<dbReference type="EMBL" id="JBANRG010000077">
    <property type="protein sequence ID" value="KAK7438761.1"/>
    <property type="molecule type" value="Genomic_DNA"/>
</dbReference>